<accession>A0AAW3H7Z8</accession>
<dbReference type="RefSeq" id="WP_045503535.1">
    <property type="nucleotide sequence ID" value="NZ_JYGL01000001.1"/>
</dbReference>
<proteinExistence type="predicted"/>
<dbReference type="Pfam" id="PF10991">
    <property type="entry name" value="Enc34_ssDNA-bd"/>
    <property type="match status" value="1"/>
</dbReference>
<evidence type="ECO:0000313" key="3">
    <source>
        <dbReference type="Proteomes" id="UP000033658"/>
    </source>
</evidence>
<dbReference type="SUPFAM" id="SSF50249">
    <property type="entry name" value="Nucleic acid-binding proteins"/>
    <property type="match status" value="1"/>
</dbReference>
<dbReference type="InterPro" id="IPR022595">
    <property type="entry name" value="Enc34_ssDNA-bd"/>
</dbReference>
<feature type="compositionally biased region" description="Basic and acidic residues" evidence="1">
    <location>
        <begin position="155"/>
        <end position="165"/>
    </location>
</feature>
<feature type="region of interest" description="Disordered" evidence="1">
    <location>
        <begin position="155"/>
        <end position="177"/>
    </location>
</feature>
<comment type="caution">
    <text evidence="2">The sequence shown here is derived from an EMBL/GenBank/DDBJ whole genome shotgun (WGS) entry which is preliminary data.</text>
</comment>
<dbReference type="AlphaFoldDB" id="A0AAW3H7Z8"/>
<dbReference type="Proteomes" id="UP000033658">
    <property type="component" value="Unassembled WGS sequence"/>
</dbReference>
<name>A0AAW3H7Z8_STRGN</name>
<dbReference type="Gene3D" id="2.40.50.140">
    <property type="entry name" value="Nucleic acid-binding proteins"/>
    <property type="match status" value="1"/>
</dbReference>
<gene>
    <name evidence="2" type="ORF">TZ86_00764</name>
</gene>
<feature type="compositionally biased region" description="Acidic residues" evidence="1">
    <location>
        <begin position="166"/>
        <end position="177"/>
    </location>
</feature>
<dbReference type="InterPro" id="IPR012340">
    <property type="entry name" value="NA-bd_OB-fold"/>
</dbReference>
<protein>
    <recommendedName>
        <fullName evidence="4">DUF2815 family protein</fullName>
    </recommendedName>
</protein>
<evidence type="ECO:0000256" key="1">
    <source>
        <dbReference type="SAM" id="MobiDB-lite"/>
    </source>
</evidence>
<evidence type="ECO:0000313" key="2">
    <source>
        <dbReference type="EMBL" id="KJQ58919.1"/>
    </source>
</evidence>
<sequence>MSKETKVIVLGRLSYANVWEPQSINGSEPKYSVSVIIPKSDKATIQKIQQAVEQAKQEAVSKFGGKIPANLKLPLRDGDIDRPDDEAYANSYFINCNSKQKPQVVDQQVQPILDQAEVYSGCYGRVSVTFYGFNSNGNRGVAAGLGNIQKLKDGEPLGGRVRAEDEFGTVDDDDFLA</sequence>
<dbReference type="EMBL" id="JYGL01000001">
    <property type="protein sequence ID" value="KJQ58919.1"/>
    <property type="molecule type" value="Genomic_DNA"/>
</dbReference>
<evidence type="ECO:0008006" key="4">
    <source>
        <dbReference type="Google" id="ProtNLM"/>
    </source>
</evidence>
<reference evidence="2 3" key="1">
    <citation type="submission" date="2015-02" db="EMBL/GenBank/DDBJ databases">
        <title>Evolution of amylase-binding proteins of oral streptococcal species.</title>
        <authorList>
            <person name="Haase E.M."/>
        </authorList>
    </citation>
    <scope>NUCLEOTIDE SEQUENCE [LARGE SCALE GENOMIC DNA]</scope>
    <source>
        <strain evidence="2 3">G9B</strain>
    </source>
</reference>
<organism evidence="2 3">
    <name type="scientific">Streptococcus gordonii</name>
    <dbReference type="NCBI Taxonomy" id="1302"/>
    <lineage>
        <taxon>Bacteria</taxon>
        <taxon>Bacillati</taxon>
        <taxon>Bacillota</taxon>
        <taxon>Bacilli</taxon>
        <taxon>Lactobacillales</taxon>
        <taxon>Streptococcaceae</taxon>
        <taxon>Streptococcus</taxon>
    </lineage>
</organism>